<gene>
    <name evidence="10" type="ordered locus">Caci_3221</name>
</gene>
<dbReference type="PANTHER" id="PTHR30081:SF1">
    <property type="entry name" value="PROTEIN TRANSLOCASE SUBUNIT SECD"/>
    <property type="match status" value="1"/>
</dbReference>
<evidence type="ECO:0000256" key="5">
    <source>
        <dbReference type="ARBA" id="ARBA00022989"/>
    </source>
</evidence>
<keyword evidence="3" id="KW-0812">Transmembrane</keyword>
<dbReference type="Gene3D" id="3.30.1360.200">
    <property type="match status" value="1"/>
</dbReference>
<feature type="signal peptide" evidence="8">
    <location>
        <begin position="1"/>
        <end position="27"/>
    </location>
</feature>
<feature type="domain" description="SecDF P1 head subdomain" evidence="9">
    <location>
        <begin position="179"/>
        <end position="285"/>
    </location>
</feature>
<feature type="chain" id="PRO_5002981436" evidence="8">
    <location>
        <begin position="28"/>
        <end position="296"/>
    </location>
</feature>
<evidence type="ECO:0000256" key="8">
    <source>
        <dbReference type="SAM" id="SignalP"/>
    </source>
</evidence>
<evidence type="ECO:0000256" key="1">
    <source>
        <dbReference type="ARBA" id="ARBA00022448"/>
    </source>
</evidence>
<reference evidence="10 11" key="1">
    <citation type="journal article" date="2009" name="Stand. Genomic Sci.">
        <title>Complete genome sequence of Catenulispora acidiphila type strain (ID 139908).</title>
        <authorList>
            <person name="Copeland A."/>
            <person name="Lapidus A."/>
            <person name="Glavina Del Rio T."/>
            <person name="Nolan M."/>
            <person name="Lucas S."/>
            <person name="Chen F."/>
            <person name="Tice H."/>
            <person name="Cheng J.F."/>
            <person name="Bruce D."/>
            <person name="Goodwin L."/>
            <person name="Pitluck S."/>
            <person name="Mikhailova N."/>
            <person name="Pati A."/>
            <person name="Ivanova N."/>
            <person name="Mavromatis K."/>
            <person name="Chen A."/>
            <person name="Palaniappan K."/>
            <person name="Chain P."/>
            <person name="Land M."/>
            <person name="Hauser L."/>
            <person name="Chang Y.J."/>
            <person name="Jeffries C.D."/>
            <person name="Chertkov O."/>
            <person name="Brettin T."/>
            <person name="Detter J.C."/>
            <person name="Han C."/>
            <person name="Ali Z."/>
            <person name="Tindall B.J."/>
            <person name="Goker M."/>
            <person name="Bristow J."/>
            <person name="Eisen J.A."/>
            <person name="Markowitz V."/>
            <person name="Hugenholtz P."/>
            <person name="Kyrpides N.C."/>
            <person name="Klenk H.P."/>
        </authorList>
    </citation>
    <scope>NUCLEOTIDE SEQUENCE [LARGE SCALE GENOMIC DNA]</scope>
    <source>
        <strain evidence="11">DSM 44928 / JCM 14897 / NBRC 102108 / NRRL B-24433 / ID139908</strain>
    </source>
</reference>
<organism evidence="10 11">
    <name type="scientific">Catenulispora acidiphila (strain DSM 44928 / JCM 14897 / NBRC 102108 / NRRL B-24433 / ID139908)</name>
    <dbReference type="NCBI Taxonomy" id="479433"/>
    <lineage>
        <taxon>Bacteria</taxon>
        <taxon>Bacillati</taxon>
        <taxon>Actinomycetota</taxon>
        <taxon>Actinomycetes</taxon>
        <taxon>Catenulisporales</taxon>
        <taxon>Catenulisporaceae</taxon>
        <taxon>Catenulispora</taxon>
    </lineage>
</organism>
<dbReference type="PANTHER" id="PTHR30081">
    <property type="entry name" value="PROTEIN-EXPORT MEMBRANE PROTEIN SEC"/>
    <property type="match status" value="1"/>
</dbReference>
<dbReference type="RefSeq" id="WP_012787421.1">
    <property type="nucleotide sequence ID" value="NC_013131.1"/>
</dbReference>
<evidence type="ECO:0000256" key="6">
    <source>
        <dbReference type="ARBA" id="ARBA00023010"/>
    </source>
</evidence>
<dbReference type="AlphaFoldDB" id="C7Q6C2"/>
<evidence type="ECO:0000256" key="4">
    <source>
        <dbReference type="ARBA" id="ARBA00022927"/>
    </source>
</evidence>
<name>C7Q6C2_CATAD</name>
<sequence length="296" mass="29147" precursor="true">MAAFTRRTQVVAALLGLAAATAVSGCASVGDVSVPPSTSSVSEPVVTVSPGQAVVNFTFAGSGTMAATPATLNQELAILKQRVSAQKLDGTTVAVAPDGRGIEVRGPAADKAELLMLGRAGVLEFRPVLTTDAGSAATAGSAPQSVSGAVWKQFTMLDCKNTQPTDAKPSAQIAACQSDGSQKFVLDAAAVSGAAVSAAGAASGPAGTWQVNVTLTSQGAAQFAQLTTRLAGTGGAVAITVDGIVYSAPMIQDPITDGAMLISGGFTQPTAQSLAAILQSGTLPVPLSMTSVGTAG</sequence>
<evidence type="ECO:0000256" key="2">
    <source>
        <dbReference type="ARBA" id="ARBA00022475"/>
    </source>
</evidence>
<dbReference type="InParanoid" id="C7Q6C2"/>
<keyword evidence="2" id="KW-1003">Cell membrane</keyword>
<dbReference type="InterPro" id="IPR054384">
    <property type="entry name" value="SecDF_P1_head"/>
</dbReference>
<dbReference type="EMBL" id="CP001700">
    <property type="protein sequence ID" value="ACU72128.1"/>
    <property type="molecule type" value="Genomic_DNA"/>
</dbReference>
<dbReference type="STRING" id="479433.Caci_3221"/>
<dbReference type="Proteomes" id="UP000000851">
    <property type="component" value="Chromosome"/>
</dbReference>
<proteinExistence type="predicted"/>
<keyword evidence="11" id="KW-1185">Reference proteome</keyword>
<evidence type="ECO:0000313" key="10">
    <source>
        <dbReference type="EMBL" id="ACU72128.1"/>
    </source>
</evidence>
<dbReference type="OrthoDB" id="5240379at2"/>
<keyword evidence="8" id="KW-0732">Signal</keyword>
<dbReference type="Gene3D" id="3.30.70.3400">
    <property type="match status" value="1"/>
</dbReference>
<dbReference type="PROSITE" id="PS51257">
    <property type="entry name" value="PROKAR_LIPOPROTEIN"/>
    <property type="match status" value="1"/>
</dbReference>
<dbReference type="eggNOG" id="COG0342">
    <property type="taxonomic scope" value="Bacteria"/>
</dbReference>
<keyword evidence="6" id="KW-0811">Translocation</keyword>
<dbReference type="InterPro" id="IPR022813">
    <property type="entry name" value="SecD/SecF_arch_bac"/>
</dbReference>
<keyword evidence="4" id="KW-0653">Protein transport</keyword>
<keyword evidence="7" id="KW-0472">Membrane</keyword>
<protein>
    <submittedName>
        <fullName evidence="10">Preprotein translocase subunit SecD</fullName>
    </submittedName>
</protein>
<evidence type="ECO:0000256" key="3">
    <source>
        <dbReference type="ARBA" id="ARBA00022692"/>
    </source>
</evidence>
<evidence type="ECO:0000259" key="9">
    <source>
        <dbReference type="Pfam" id="PF22599"/>
    </source>
</evidence>
<dbReference type="HOGENOM" id="CLU_939057_0_0_11"/>
<accession>C7Q6C2</accession>
<keyword evidence="5" id="KW-1133">Transmembrane helix</keyword>
<keyword evidence="1" id="KW-0813">Transport</keyword>
<dbReference type="KEGG" id="cai:Caci_3221"/>
<evidence type="ECO:0000256" key="7">
    <source>
        <dbReference type="ARBA" id="ARBA00023136"/>
    </source>
</evidence>
<evidence type="ECO:0000313" key="11">
    <source>
        <dbReference type="Proteomes" id="UP000000851"/>
    </source>
</evidence>
<dbReference type="Pfam" id="PF22599">
    <property type="entry name" value="SecDF_P1_head"/>
    <property type="match status" value="1"/>
</dbReference>
<dbReference type="GO" id="GO:0005886">
    <property type="term" value="C:plasma membrane"/>
    <property type="evidence" value="ECO:0007669"/>
    <property type="project" value="TreeGrafter"/>
</dbReference>
<dbReference type="GO" id="GO:0015031">
    <property type="term" value="P:protein transport"/>
    <property type="evidence" value="ECO:0007669"/>
    <property type="project" value="UniProtKB-KW"/>
</dbReference>